<reference evidence="2" key="1">
    <citation type="submission" date="2021-04" db="EMBL/GenBank/DDBJ databases">
        <authorList>
            <person name="Tunstrom K."/>
        </authorList>
    </citation>
    <scope>NUCLEOTIDE SEQUENCE</scope>
</reference>
<gene>
    <name evidence="2" type="ORF">PAPOLLO_LOCUS25306</name>
</gene>
<dbReference type="Proteomes" id="UP000691718">
    <property type="component" value="Unassembled WGS sequence"/>
</dbReference>
<protein>
    <submittedName>
        <fullName evidence="2">(apollo) hypothetical protein</fullName>
    </submittedName>
</protein>
<dbReference type="EMBL" id="CAJQZP010001514">
    <property type="protein sequence ID" value="CAG5052211.1"/>
    <property type="molecule type" value="Genomic_DNA"/>
</dbReference>
<dbReference type="Pfam" id="PF13843">
    <property type="entry name" value="DDE_Tnp_1_7"/>
    <property type="match status" value="1"/>
</dbReference>
<dbReference type="PANTHER" id="PTHR47055:SF3">
    <property type="entry name" value="PHORBOL-ESTER_DAG-TYPE DOMAIN-CONTAINING PROTEIN"/>
    <property type="match status" value="1"/>
</dbReference>
<accession>A0A8S3Y2R3</accession>
<sequence length="339" mass="39498">MTHDVTGIIQRRQEVLVESLKDCSPVMLFEKIFDDNVMSLIVENSMKYAGQHNRHSFETDKPELRTFLAILCFTGYHELPSERAYWSLNEDLSVPLIANCTSRNRFSDIKRNLNFVDNSLAEGSNDKMFKMRPLCDLIQKNSCQWGVFHENLSIDESMIKYFGRHPAKQYIMGKAVRFGYRSWAATSSDGYCYTFDIYCGKSTEVSIDPLGSRVVKSLLAKMPIVPKEHVVYFDNFFTNYQLLHDLRLLGYRATGTIRENRTKICPVTDVKTMRKKPRVDYDYRFDTKNEIIIVRWKDKNVVTMGSNFDAVKGGVVYKNKKWMYIYQDCLSIITEAWVE</sequence>
<name>A0A8S3Y2R3_PARAO</name>
<dbReference type="OrthoDB" id="10057240at2759"/>
<organism evidence="2 3">
    <name type="scientific">Parnassius apollo</name>
    <name type="common">Apollo butterfly</name>
    <name type="synonym">Papilio apollo</name>
    <dbReference type="NCBI Taxonomy" id="110799"/>
    <lineage>
        <taxon>Eukaryota</taxon>
        <taxon>Metazoa</taxon>
        <taxon>Ecdysozoa</taxon>
        <taxon>Arthropoda</taxon>
        <taxon>Hexapoda</taxon>
        <taxon>Insecta</taxon>
        <taxon>Pterygota</taxon>
        <taxon>Neoptera</taxon>
        <taxon>Endopterygota</taxon>
        <taxon>Lepidoptera</taxon>
        <taxon>Glossata</taxon>
        <taxon>Ditrysia</taxon>
        <taxon>Papilionoidea</taxon>
        <taxon>Papilionidae</taxon>
        <taxon>Parnassiinae</taxon>
        <taxon>Parnassini</taxon>
        <taxon>Parnassius</taxon>
        <taxon>Parnassius</taxon>
    </lineage>
</organism>
<evidence type="ECO:0000313" key="3">
    <source>
        <dbReference type="Proteomes" id="UP000691718"/>
    </source>
</evidence>
<comment type="caution">
    <text evidence="2">The sequence shown here is derived from an EMBL/GenBank/DDBJ whole genome shotgun (WGS) entry which is preliminary data.</text>
</comment>
<dbReference type="GO" id="GO:0043565">
    <property type="term" value="F:sequence-specific DNA binding"/>
    <property type="evidence" value="ECO:0007669"/>
    <property type="project" value="TreeGrafter"/>
</dbReference>
<dbReference type="AlphaFoldDB" id="A0A8S3Y2R3"/>
<dbReference type="InterPro" id="IPR052638">
    <property type="entry name" value="PiggyBac_TE-derived"/>
</dbReference>
<dbReference type="PANTHER" id="PTHR47055">
    <property type="entry name" value="DDE_TNP_1_7 DOMAIN-CONTAINING PROTEIN"/>
    <property type="match status" value="1"/>
</dbReference>
<feature type="domain" description="PiggyBac transposable element-derived protein" evidence="1">
    <location>
        <begin position="24"/>
        <end position="323"/>
    </location>
</feature>
<keyword evidence="3" id="KW-1185">Reference proteome</keyword>
<evidence type="ECO:0000313" key="2">
    <source>
        <dbReference type="EMBL" id="CAG5052211.1"/>
    </source>
</evidence>
<evidence type="ECO:0000259" key="1">
    <source>
        <dbReference type="Pfam" id="PF13843"/>
    </source>
</evidence>
<dbReference type="InterPro" id="IPR029526">
    <property type="entry name" value="PGBD"/>
</dbReference>
<proteinExistence type="predicted"/>